<dbReference type="InterPro" id="IPR017871">
    <property type="entry name" value="ABC_transporter-like_CS"/>
</dbReference>
<evidence type="ECO:0000313" key="5">
    <source>
        <dbReference type="EMBL" id="SFH10433.1"/>
    </source>
</evidence>
<dbReference type="InterPro" id="IPR003593">
    <property type="entry name" value="AAA+_ATPase"/>
</dbReference>
<evidence type="ECO:0000256" key="3">
    <source>
        <dbReference type="ARBA" id="ARBA00022840"/>
    </source>
</evidence>
<dbReference type="SMART" id="SM00382">
    <property type="entry name" value="AAA"/>
    <property type="match status" value="1"/>
</dbReference>
<keyword evidence="6" id="KW-1185">Reference proteome</keyword>
<dbReference type="PROSITE" id="PS00211">
    <property type="entry name" value="ABC_TRANSPORTER_1"/>
    <property type="match status" value="1"/>
</dbReference>
<dbReference type="SUPFAM" id="SSF50331">
    <property type="entry name" value="MOP-like"/>
    <property type="match status" value="1"/>
</dbReference>
<dbReference type="PROSITE" id="PS50893">
    <property type="entry name" value="ABC_TRANSPORTER_2"/>
    <property type="match status" value="1"/>
</dbReference>
<dbReference type="RefSeq" id="WP_238456557.1">
    <property type="nucleotide sequence ID" value="NZ_FOOX01000016.1"/>
</dbReference>
<keyword evidence="1" id="KW-0813">Transport</keyword>
<proteinExistence type="predicted"/>
<evidence type="ECO:0000256" key="2">
    <source>
        <dbReference type="ARBA" id="ARBA00022741"/>
    </source>
</evidence>
<dbReference type="InterPro" id="IPR027417">
    <property type="entry name" value="P-loop_NTPase"/>
</dbReference>
<evidence type="ECO:0000259" key="4">
    <source>
        <dbReference type="PROSITE" id="PS50893"/>
    </source>
</evidence>
<sequence>MSALLEIRGLQLNVGRFALQNMNISLQSSDYAIILGPTGCGKTLLLETIAGHYTPACGTIMMQGRNITGLPPEQRHIGLAYQDSLLYPFLTVKENILFGSRVRGKAGDPQIFRYLDHLVEAMSISHILGRYPEHLSGGEKQRVSLARAILKRPPLLLLDEPLSALDPRTRSAMQELLREIHAAEGLGIIHVTHDFTEAMQLGTYLAVLKKGVIEQAGRPLDLFFHPATAYVAGFLQGENLLPGKVLAMNGSSWFLQNNGLLFGPLPPGSGAAAQNKHGLQTSTLLIRAGNIRLTRERGPAGSTPNSWAASISRIVLNRTHVDVYCTGNGSWQASLTLAEWRELQLAKGETVNLSVTPESLHIIPGN</sequence>
<organism evidence="5 6">
    <name type="scientific">Desulfotruncus arcticus DSM 17038</name>
    <dbReference type="NCBI Taxonomy" id="1121424"/>
    <lineage>
        <taxon>Bacteria</taxon>
        <taxon>Bacillati</taxon>
        <taxon>Bacillota</taxon>
        <taxon>Clostridia</taxon>
        <taxon>Eubacteriales</taxon>
        <taxon>Desulfallaceae</taxon>
        <taxon>Desulfotruncus</taxon>
    </lineage>
</organism>
<evidence type="ECO:0000313" key="6">
    <source>
        <dbReference type="Proteomes" id="UP000199337"/>
    </source>
</evidence>
<reference evidence="6" key="1">
    <citation type="submission" date="2016-10" db="EMBL/GenBank/DDBJ databases">
        <authorList>
            <person name="Varghese N."/>
            <person name="Submissions S."/>
        </authorList>
    </citation>
    <scope>NUCLEOTIDE SEQUENCE [LARGE SCALE GENOMIC DNA]</scope>
    <source>
        <strain evidence="6">DSM 17038</strain>
    </source>
</reference>
<dbReference type="SUPFAM" id="SSF52540">
    <property type="entry name" value="P-loop containing nucleoside triphosphate hydrolases"/>
    <property type="match status" value="1"/>
</dbReference>
<dbReference type="Gene3D" id="3.40.50.300">
    <property type="entry name" value="P-loop containing nucleotide triphosphate hydrolases"/>
    <property type="match status" value="1"/>
</dbReference>
<evidence type="ECO:0000256" key="1">
    <source>
        <dbReference type="ARBA" id="ARBA00022448"/>
    </source>
</evidence>
<keyword evidence="2" id="KW-0547">Nucleotide-binding</keyword>
<gene>
    <name evidence="5" type="ORF">SAMN05660649_03881</name>
</gene>
<accession>A0A1I2XA83</accession>
<dbReference type="PANTHER" id="PTHR42781:SF4">
    <property type="entry name" value="SPERMIDINE_PUTRESCINE IMPORT ATP-BINDING PROTEIN POTA"/>
    <property type="match status" value="1"/>
</dbReference>
<dbReference type="InterPro" id="IPR008995">
    <property type="entry name" value="Mo/tungstate-bd_C_term_dom"/>
</dbReference>
<feature type="domain" description="ABC transporter" evidence="4">
    <location>
        <begin position="2"/>
        <end position="235"/>
    </location>
</feature>
<dbReference type="AlphaFoldDB" id="A0A1I2XA83"/>
<protein>
    <submittedName>
        <fullName evidence="5">Molybdate transport system ATP-binding protein</fullName>
    </submittedName>
</protein>
<dbReference type="STRING" id="341036.SAMN05660649_03881"/>
<dbReference type="Pfam" id="PF00005">
    <property type="entry name" value="ABC_tran"/>
    <property type="match status" value="1"/>
</dbReference>
<dbReference type="InterPro" id="IPR050093">
    <property type="entry name" value="ABC_SmlMolc_Importer"/>
</dbReference>
<name>A0A1I2XA83_9FIRM</name>
<dbReference type="PANTHER" id="PTHR42781">
    <property type="entry name" value="SPERMIDINE/PUTRESCINE IMPORT ATP-BINDING PROTEIN POTA"/>
    <property type="match status" value="1"/>
</dbReference>
<dbReference type="InterPro" id="IPR003439">
    <property type="entry name" value="ABC_transporter-like_ATP-bd"/>
</dbReference>
<dbReference type="GO" id="GO:0016887">
    <property type="term" value="F:ATP hydrolysis activity"/>
    <property type="evidence" value="ECO:0007669"/>
    <property type="project" value="InterPro"/>
</dbReference>
<dbReference type="EMBL" id="FOOX01000016">
    <property type="protein sequence ID" value="SFH10433.1"/>
    <property type="molecule type" value="Genomic_DNA"/>
</dbReference>
<dbReference type="GO" id="GO:0005524">
    <property type="term" value="F:ATP binding"/>
    <property type="evidence" value="ECO:0007669"/>
    <property type="project" value="UniProtKB-KW"/>
</dbReference>
<dbReference type="Proteomes" id="UP000199337">
    <property type="component" value="Unassembled WGS sequence"/>
</dbReference>
<keyword evidence="3 5" id="KW-0067">ATP-binding</keyword>